<reference evidence="1 2" key="1">
    <citation type="submission" date="2023-09" db="EMBL/GenBank/DDBJ databases">
        <title>Novel taxa isolated from Blanes Bay.</title>
        <authorList>
            <person name="Rey-Velasco X."/>
            <person name="Lucena T."/>
        </authorList>
    </citation>
    <scope>NUCLEOTIDE SEQUENCE [LARGE SCALE GENOMIC DNA]</scope>
    <source>
        <strain evidence="1 2">S356</strain>
    </source>
</reference>
<protein>
    <recommendedName>
        <fullName evidence="3">Polysaccharide deacetylase</fullName>
    </recommendedName>
</protein>
<dbReference type="SUPFAM" id="SSF88713">
    <property type="entry name" value="Glycoside hydrolase/deacetylase"/>
    <property type="match status" value="1"/>
</dbReference>
<dbReference type="RefSeq" id="WP_349242697.1">
    <property type="nucleotide sequence ID" value="NZ_JAVTTO010000005.1"/>
</dbReference>
<evidence type="ECO:0000313" key="1">
    <source>
        <dbReference type="EMBL" id="MDT7833446.1"/>
    </source>
</evidence>
<sequence length="259" mass="30433">MKSKEFSYDSFIELLQTFLSNGYAITTVHDYLTNENVPDKVLILRHDVDRYPSNTLKMARMEHEIGVKSTYYFRIISSVYKEDVIQEVHDLGHEVAYHYEDLTLVKGNYDKAIKHFENGLKMIRKFAKAETICMHGSPMSKWDNKKIWEKYDYKDFGIIGATSFDIDYDEVFYISDNGWGWNNTSVSVRDKVKTKFDIPIEGTAHLMEMLQTNKLPNKIMINAHPDTFFDPGVKYFFNKILIKSKNVVKRIIVKYKIFK</sequence>
<keyword evidence="2" id="KW-1185">Reference proteome</keyword>
<dbReference type="InterPro" id="IPR011330">
    <property type="entry name" value="Glyco_hydro/deAcase_b/a-brl"/>
</dbReference>
<organism evidence="1 2">
    <name type="scientific">Asprobacillus argus</name>
    <dbReference type="NCBI Taxonomy" id="3076534"/>
    <lineage>
        <taxon>Bacteria</taxon>
        <taxon>Pseudomonadati</taxon>
        <taxon>Bacteroidota</taxon>
        <taxon>Flavobacteriia</taxon>
        <taxon>Flavobacteriales</taxon>
        <taxon>Flavobacteriaceae</taxon>
        <taxon>Asprobacillus</taxon>
    </lineage>
</organism>
<dbReference type="EMBL" id="JAVTTO010000005">
    <property type="protein sequence ID" value="MDT7833446.1"/>
    <property type="molecule type" value="Genomic_DNA"/>
</dbReference>
<evidence type="ECO:0008006" key="3">
    <source>
        <dbReference type="Google" id="ProtNLM"/>
    </source>
</evidence>
<dbReference type="Proteomes" id="UP001257277">
    <property type="component" value="Unassembled WGS sequence"/>
</dbReference>
<proteinExistence type="predicted"/>
<name>A0ABU3LJI1_9FLAO</name>
<accession>A0ABU3LJI1</accession>
<gene>
    <name evidence="1" type="ORF">RQM59_13745</name>
</gene>
<evidence type="ECO:0000313" key="2">
    <source>
        <dbReference type="Proteomes" id="UP001257277"/>
    </source>
</evidence>
<comment type="caution">
    <text evidence="1">The sequence shown here is derived from an EMBL/GenBank/DDBJ whole genome shotgun (WGS) entry which is preliminary data.</text>
</comment>